<organism evidence="1 2">
    <name type="scientific">Kingdonia uniflora</name>
    <dbReference type="NCBI Taxonomy" id="39325"/>
    <lineage>
        <taxon>Eukaryota</taxon>
        <taxon>Viridiplantae</taxon>
        <taxon>Streptophyta</taxon>
        <taxon>Embryophyta</taxon>
        <taxon>Tracheophyta</taxon>
        <taxon>Spermatophyta</taxon>
        <taxon>Magnoliopsida</taxon>
        <taxon>Ranunculales</taxon>
        <taxon>Circaeasteraceae</taxon>
        <taxon>Kingdonia</taxon>
    </lineage>
</organism>
<dbReference type="Proteomes" id="UP000541444">
    <property type="component" value="Unassembled WGS sequence"/>
</dbReference>
<accession>A0A7J7N5X0</accession>
<sequence>KKILSLFPLSPQRRIVIGELLEDTLKQDLIPFSWTNCLYLSICDTLSNARNSGQIFKYGSLINNVL</sequence>
<gene>
    <name evidence="1" type="ORF">GIB67_020669</name>
</gene>
<keyword evidence="2" id="KW-1185">Reference proteome</keyword>
<comment type="caution">
    <text evidence="1">The sequence shown here is derived from an EMBL/GenBank/DDBJ whole genome shotgun (WGS) entry which is preliminary data.</text>
</comment>
<name>A0A7J7N5X0_9MAGN</name>
<dbReference type="OrthoDB" id="415825at2759"/>
<feature type="non-terminal residue" evidence="1">
    <location>
        <position position="1"/>
    </location>
</feature>
<reference evidence="1 2" key="1">
    <citation type="journal article" date="2020" name="IScience">
        <title>Genome Sequencing of the Endangered Kingdonia uniflora (Circaeasteraceae, Ranunculales) Reveals Potential Mechanisms of Evolutionary Specialization.</title>
        <authorList>
            <person name="Sun Y."/>
            <person name="Deng T."/>
            <person name="Zhang A."/>
            <person name="Moore M.J."/>
            <person name="Landis J.B."/>
            <person name="Lin N."/>
            <person name="Zhang H."/>
            <person name="Zhang X."/>
            <person name="Huang J."/>
            <person name="Zhang X."/>
            <person name="Sun H."/>
            <person name="Wang H."/>
        </authorList>
    </citation>
    <scope>NUCLEOTIDE SEQUENCE [LARGE SCALE GENOMIC DNA]</scope>
    <source>
        <strain evidence="1">TB1705</strain>
        <tissue evidence="1">Leaf</tissue>
    </source>
</reference>
<dbReference type="EMBL" id="JACGCM010001032">
    <property type="protein sequence ID" value="KAF6162410.1"/>
    <property type="molecule type" value="Genomic_DNA"/>
</dbReference>
<proteinExistence type="predicted"/>
<evidence type="ECO:0000313" key="1">
    <source>
        <dbReference type="EMBL" id="KAF6162410.1"/>
    </source>
</evidence>
<evidence type="ECO:0000313" key="2">
    <source>
        <dbReference type="Proteomes" id="UP000541444"/>
    </source>
</evidence>
<dbReference type="AlphaFoldDB" id="A0A7J7N5X0"/>
<dbReference type="InterPro" id="IPR016169">
    <property type="entry name" value="FAD-bd_PCMH_sub2"/>
</dbReference>
<dbReference type="Gene3D" id="3.30.465.10">
    <property type="match status" value="1"/>
</dbReference>
<protein>
    <submittedName>
        <fullName evidence="1">Uncharacterized protein</fullName>
    </submittedName>
</protein>